<dbReference type="Pfam" id="PF08238">
    <property type="entry name" value="Sel1"/>
    <property type="match status" value="2"/>
</dbReference>
<accession>A0ABR2GQT1</accession>
<sequence>MAFKFFEDGASKGDAEAIYNLGNLYYGGCGVEKDIKKAVQCFELAAQKDYSISYVVLGKMYLEGEGVDKDREKGLNCIRTAANLGNEDAIKIVEIYDFITMNSQEEAAGNGRNAFKENTAQL</sequence>
<dbReference type="InterPro" id="IPR006597">
    <property type="entry name" value="Sel1-like"/>
</dbReference>
<keyword evidence="2" id="KW-1185">Reference proteome</keyword>
<dbReference type="Gene3D" id="1.25.40.10">
    <property type="entry name" value="Tetratricopeptide repeat domain"/>
    <property type="match status" value="1"/>
</dbReference>
<evidence type="ECO:0008006" key="3">
    <source>
        <dbReference type="Google" id="ProtNLM"/>
    </source>
</evidence>
<evidence type="ECO:0000313" key="2">
    <source>
        <dbReference type="Proteomes" id="UP001470230"/>
    </source>
</evidence>
<evidence type="ECO:0000313" key="1">
    <source>
        <dbReference type="EMBL" id="KAK8836274.1"/>
    </source>
</evidence>
<proteinExistence type="predicted"/>
<dbReference type="PANTHER" id="PTHR43628">
    <property type="entry name" value="ACTIVATOR OF C KINASE PROTEIN 1-RELATED"/>
    <property type="match status" value="1"/>
</dbReference>
<dbReference type="InterPro" id="IPR052945">
    <property type="entry name" value="Mitotic_Regulator"/>
</dbReference>
<dbReference type="Proteomes" id="UP001470230">
    <property type="component" value="Unassembled WGS sequence"/>
</dbReference>
<gene>
    <name evidence="1" type="ORF">M9Y10_039908</name>
</gene>
<dbReference type="EMBL" id="JAPFFF010000067">
    <property type="protein sequence ID" value="KAK8836274.1"/>
    <property type="molecule type" value="Genomic_DNA"/>
</dbReference>
<name>A0ABR2GQT1_9EUKA</name>
<dbReference type="InterPro" id="IPR011990">
    <property type="entry name" value="TPR-like_helical_dom_sf"/>
</dbReference>
<organism evidence="1 2">
    <name type="scientific">Tritrichomonas musculus</name>
    <dbReference type="NCBI Taxonomy" id="1915356"/>
    <lineage>
        <taxon>Eukaryota</taxon>
        <taxon>Metamonada</taxon>
        <taxon>Parabasalia</taxon>
        <taxon>Tritrichomonadida</taxon>
        <taxon>Tritrichomonadidae</taxon>
        <taxon>Tritrichomonas</taxon>
    </lineage>
</organism>
<comment type="caution">
    <text evidence="1">The sequence shown here is derived from an EMBL/GenBank/DDBJ whole genome shotgun (WGS) entry which is preliminary data.</text>
</comment>
<dbReference type="PANTHER" id="PTHR43628:SF1">
    <property type="entry name" value="CHITIN SYNTHASE REGULATORY FACTOR 2-RELATED"/>
    <property type="match status" value="1"/>
</dbReference>
<reference evidence="1 2" key="1">
    <citation type="submission" date="2024-04" db="EMBL/GenBank/DDBJ databases">
        <title>Tritrichomonas musculus Genome.</title>
        <authorList>
            <person name="Alves-Ferreira E."/>
            <person name="Grigg M."/>
            <person name="Lorenzi H."/>
            <person name="Galac M."/>
        </authorList>
    </citation>
    <scope>NUCLEOTIDE SEQUENCE [LARGE SCALE GENOMIC DNA]</scope>
    <source>
        <strain evidence="1 2">EAF2021</strain>
    </source>
</reference>
<dbReference type="SMART" id="SM00671">
    <property type="entry name" value="SEL1"/>
    <property type="match status" value="2"/>
</dbReference>
<protein>
    <recommendedName>
        <fullName evidence="3">Beta-lactamase</fullName>
    </recommendedName>
</protein>
<dbReference type="SUPFAM" id="SSF81901">
    <property type="entry name" value="HCP-like"/>
    <property type="match status" value="1"/>
</dbReference>